<reference evidence="1" key="1">
    <citation type="submission" date="2022-01" db="EMBL/GenBank/DDBJ databases">
        <title>Novel bile acid biosynthetic pathways are enriched in the microbiome of centenarians.</title>
        <authorList>
            <person name="Sato Y."/>
            <person name="Atarashi K."/>
            <person name="Plichta R.D."/>
            <person name="Arai Y."/>
            <person name="Sasajima S."/>
            <person name="Kearney M.S."/>
            <person name="Suda W."/>
            <person name="Takeshita K."/>
            <person name="Sasaki T."/>
            <person name="Okamoto S."/>
            <person name="Skelly N.A."/>
            <person name="Okamura Y."/>
            <person name="Vlamakis H."/>
            <person name="Li Y."/>
            <person name="Tanoue T."/>
            <person name="Takei H."/>
            <person name="Nittono H."/>
            <person name="Narushima S."/>
            <person name="Irie J."/>
            <person name="Itoh H."/>
            <person name="Moriya K."/>
            <person name="Sugiura Y."/>
            <person name="Suematsu M."/>
            <person name="Moritoki N."/>
            <person name="Shibata S."/>
            <person name="Littman R.D."/>
            <person name="Fischbach A.M."/>
            <person name="Uwamino Y."/>
            <person name="Inoue T."/>
            <person name="Honda A."/>
            <person name="Hattori M."/>
            <person name="Murai T."/>
            <person name="Xavier J.R."/>
            <person name="Hirose N."/>
            <person name="Honda K."/>
        </authorList>
    </citation>
    <scope>NUCLEOTIDE SEQUENCE</scope>
    <source>
        <strain evidence="1">CE91-St3</strain>
    </source>
</reference>
<dbReference type="AlphaFoldDB" id="A0AA37K9I1"/>
<accession>A0AA37K9I1</accession>
<evidence type="ECO:0000313" key="1">
    <source>
        <dbReference type="EMBL" id="GKH70227.1"/>
    </source>
</evidence>
<dbReference type="EMBL" id="BQNZ01000001">
    <property type="protein sequence ID" value="GKH70227.1"/>
    <property type="molecule type" value="Genomic_DNA"/>
</dbReference>
<dbReference type="Proteomes" id="UP001055114">
    <property type="component" value="Unassembled WGS sequence"/>
</dbReference>
<dbReference type="RefSeq" id="WP_195489186.1">
    <property type="nucleotide sequence ID" value="NZ_BQNZ01000001.1"/>
</dbReference>
<protein>
    <submittedName>
        <fullName evidence="1">Uncharacterized protein</fullName>
    </submittedName>
</protein>
<name>A0AA37K9I1_9BACT</name>
<sequence length="142" mass="16911">MSRNYARFYVLLNRLPTADRDELKATLVSQYTGGRTESLREMTNKEYDAMCEAMQQMDKNYKAREAYREELRRKRSTVLKLLQKQGIDTTDWDRVDTYCENPRIAGKRFARLTTEELEAVAVKLRIIQRKEREKNTDYSQLN</sequence>
<proteinExistence type="predicted"/>
<comment type="caution">
    <text evidence="1">The sequence shown here is derived from an EMBL/GenBank/DDBJ whole genome shotgun (WGS) entry which is preliminary data.</text>
</comment>
<gene>
    <name evidence="1" type="ORF">CE91St3_00900</name>
</gene>
<organism evidence="1 2">
    <name type="scientific">Parabacteroides merdae</name>
    <dbReference type="NCBI Taxonomy" id="46503"/>
    <lineage>
        <taxon>Bacteria</taxon>
        <taxon>Pseudomonadati</taxon>
        <taxon>Bacteroidota</taxon>
        <taxon>Bacteroidia</taxon>
        <taxon>Bacteroidales</taxon>
        <taxon>Tannerellaceae</taxon>
        <taxon>Parabacteroides</taxon>
    </lineage>
</organism>
<evidence type="ECO:0000313" key="2">
    <source>
        <dbReference type="Proteomes" id="UP001055114"/>
    </source>
</evidence>